<dbReference type="EMBL" id="CAAALY010084160">
    <property type="protein sequence ID" value="VEL26995.1"/>
    <property type="molecule type" value="Genomic_DNA"/>
</dbReference>
<protein>
    <submittedName>
        <fullName evidence="1">Uncharacterized protein</fullName>
    </submittedName>
</protein>
<dbReference type="Proteomes" id="UP000784294">
    <property type="component" value="Unassembled WGS sequence"/>
</dbReference>
<name>A0A3S5FER2_9PLAT</name>
<dbReference type="AlphaFoldDB" id="A0A3S5FER2"/>
<comment type="caution">
    <text evidence="1">The sequence shown here is derived from an EMBL/GenBank/DDBJ whole genome shotgun (WGS) entry which is preliminary data.</text>
</comment>
<accession>A0A3S5FER2</accession>
<evidence type="ECO:0000313" key="2">
    <source>
        <dbReference type="Proteomes" id="UP000784294"/>
    </source>
</evidence>
<evidence type="ECO:0000313" key="1">
    <source>
        <dbReference type="EMBL" id="VEL26995.1"/>
    </source>
</evidence>
<gene>
    <name evidence="1" type="ORF">PXEA_LOCUS20435</name>
</gene>
<reference evidence="1" key="1">
    <citation type="submission" date="2018-11" db="EMBL/GenBank/DDBJ databases">
        <authorList>
            <consortium name="Pathogen Informatics"/>
        </authorList>
    </citation>
    <scope>NUCLEOTIDE SEQUENCE</scope>
</reference>
<proteinExistence type="predicted"/>
<sequence length="54" mass="6012">MVVIQYSVSVPNGQHLNNRVLRIRLAAEDNQAPSIEDSIGIMGFSETRLNNLMV</sequence>
<keyword evidence="2" id="KW-1185">Reference proteome</keyword>
<organism evidence="1 2">
    <name type="scientific">Protopolystoma xenopodis</name>
    <dbReference type="NCBI Taxonomy" id="117903"/>
    <lineage>
        <taxon>Eukaryota</taxon>
        <taxon>Metazoa</taxon>
        <taxon>Spiralia</taxon>
        <taxon>Lophotrochozoa</taxon>
        <taxon>Platyhelminthes</taxon>
        <taxon>Monogenea</taxon>
        <taxon>Polyopisthocotylea</taxon>
        <taxon>Polystomatidea</taxon>
        <taxon>Polystomatidae</taxon>
        <taxon>Protopolystoma</taxon>
    </lineage>
</organism>